<dbReference type="InterPro" id="IPR022225">
    <property type="entry name" value="Phage_tail_fibre_N"/>
</dbReference>
<reference evidence="4 5" key="1">
    <citation type="submission" date="2017-02" db="EMBL/GenBank/DDBJ databases">
        <authorList>
            <person name="Peterson S.W."/>
        </authorList>
    </citation>
    <scope>NUCLEOTIDE SEQUENCE [LARGE SCALE GENOMIC DNA]</scope>
    <source>
        <strain evidence="4 5">DSM 18034</strain>
    </source>
</reference>
<protein>
    <submittedName>
        <fullName evidence="4">Phage tail-collar fibre protein</fullName>
    </submittedName>
</protein>
<gene>
    <name evidence="4" type="ORF">SAMN02745702_01349</name>
</gene>
<dbReference type="RefSeq" id="WP_078684653.1">
    <property type="nucleotide sequence ID" value="NZ_FUYA01000004.1"/>
</dbReference>
<evidence type="ECO:0000259" key="2">
    <source>
        <dbReference type="Pfam" id="PF12571"/>
    </source>
</evidence>
<feature type="compositionally biased region" description="Gly residues" evidence="1">
    <location>
        <begin position="382"/>
        <end position="391"/>
    </location>
</feature>
<dbReference type="InterPro" id="IPR051934">
    <property type="entry name" value="Phage_Tail_Fiber_Structural"/>
</dbReference>
<dbReference type="PANTHER" id="PTHR35191:SF1">
    <property type="entry name" value="PROPHAGE SIDE TAIL FIBER PROTEIN HOMOLOG STFQ-RELATED"/>
    <property type="match status" value="1"/>
</dbReference>
<accession>A0A1T4W1B3</accession>
<organism evidence="4 5">
    <name type="scientific">Desulfobaculum bizertense DSM 18034</name>
    <dbReference type="NCBI Taxonomy" id="1121442"/>
    <lineage>
        <taxon>Bacteria</taxon>
        <taxon>Pseudomonadati</taxon>
        <taxon>Thermodesulfobacteriota</taxon>
        <taxon>Desulfovibrionia</taxon>
        <taxon>Desulfovibrionales</taxon>
        <taxon>Desulfovibrionaceae</taxon>
        <taxon>Desulfobaculum</taxon>
    </lineage>
</organism>
<dbReference type="AlphaFoldDB" id="A0A1T4W1B3"/>
<dbReference type="Pfam" id="PF21722">
    <property type="entry name" value="Gly_rich_2"/>
    <property type="match status" value="1"/>
</dbReference>
<sequence>MPQNYFVILTDIGRAKLANALSLGRQISLTHMVVGDGNGSAVTPDASRTSLVHEVYRAQLNALRQDEENPAYLVAELVIPPDTGGWTLREAGFLDADGDLFGIGNLPETYKPQLAEGSAAELRIRLTLEVGERAPVQLKIDPTVVLASRKFVELEVGTLRDVMTNHIQDKSDPHDTLPDGGSRGDLLIQGRDGLEWQEAGARHLSTTVKATPGEYHYVKPAHLKFIEVEVLGGGGAGGGAKGGSFASCGSGGGAGGWAKAVIMASRLGADETYTVGAGGVGQAAVRASNPGGTSSFGSFVSATGGRGGFGMDTNFEGSDMHPDGGRGGHGVGGDVNATGSAGGGTAVMGALHNASGIGAPSFYAGGGLSLSNGNSTKDGEPGTLGGGGGGANVDNSAIDGTGGNGGDGLVIIREFV</sequence>
<dbReference type="Proteomes" id="UP000189733">
    <property type="component" value="Unassembled WGS sequence"/>
</dbReference>
<dbReference type="Pfam" id="PF12571">
    <property type="entry name" value="Phage_tail_fib"/>
    <property type="match status" value="1"/>
</dbReference>
<feature type="domain" description="Glycine-rich" evidence="3">
    <location>
        <begin position="212"/>
        <end position="413"/>
    </location>
</feature>
<dbReference type="InterPro" id="IPR049304">
    <property type="entry name" value="Gly_rich_dom"/>
</dbReference>
<feature type="region of interest" description="Disordered" evidence="1">
    <location>
        <begin position="373"/>
        <end position="400"/>
    </location>
</feature>
<dbReference type="PANTHER" id="PTHR35191">
    <property type="entry name" value="PROPHAGE SIDE TAIL FIBER PROTEIN HOMOLOG STFQ-RELATED"/>
    <property type="match status" value="1"/>
</dbReference>
<evidence type="ECO:0000313" key="4">
    <source>
        <dbReference type="EMBL" id="SKA70855.1"/>
    </source>
</evidence>
<evidence type="ECO:0000259" key="3">
    <source>
        <dbReference type="Pfam" id="PF21722"/>
    </source>
</evidence>
<feature type="domain" description="Phage tail fibre protein N-terminal" evidence="2">
    <location>
        <begin position="1"/>
        <end position="150"/>
    </location>
</feature>
<name>A0A1T4W1B3_9BACT</name>
<keyword evidence="5" id="KW-1185">Reference proteome</keyword>
<dbReference type="OrthoDB" id="7710585at2"/>
<evidence type="ECO:0000256" key="1">
    <source>
        <dbReference type="SAM" id="MobiDB-lite"/>
    </source>
</evidence>
<dbReference type="EMBL" id="FUYA01000004">
    <property type="protein sequence ID" value="SKA70855.1"/>
    <property type="molecule type" value="Genomic_DNA"/>
</dbReference>
<dbReference type="STRING" id="1121442.SAMN02745702_01349"/>
<proteinExistence type="predicted"/>
<evidence type="ECO:0000313" key="5">
    <source>
        <dbReference type="Proteomes" id="UP000189733"/>
    </source>
</evidence>